<sequence length="138" mass="16091">MSGSLTQKNKNKMIDKARNVIILCLGDKSLREVAREKTIVAIWVKLESLYMTKSLESRLCLKQQIYSFKMTKARLIQEQLEDFNKILDDSENIEAKLEDEDKVFLILNYLPKSFENFKDVILYVKDQAITLEDVHSSI</sequence>
<dbReference type="OMA" id="GTAHEMW"/>
<reference evidence="1" key="1">
    <citation type="journal article" date="2012" name="Nat. Biotechnol.">
        <title>Draft genome sequence of pigeonpea (Cajanus cajan), an orphan legume crop of resource-poor farmers.</title>
        <authorList>
            <person name="Varshney R.K."/>
            <person name="Chen W."/>
            <person name="Li Y."/>
            <person name="Bharti A.K."/>
            <person name="Saxena R.K."/>
            <person name="Schlueter J.A."/>
            <person name="Donoghue M.T."/>
            <person name="Azam S."/>
            <person name="Fan G."/>
            <person name="Whaley A.M."/>
            <person name="Farmer A.D."/>
            <person name="Sheridan J."/>
            <person name="Iwata A."/>
            <person name="Tuteja R."/>
            <person name="Penmetsa R.V."/>
            <person name="Wu W."/>
            <person name="Upadhyaya H.D."/>
            <person name="Yang S.P."/>
            <person name="Shah T."/>
            <person name="Saxena K.B."/>
            <person name="Michael T."/>
            <person name="McCombie W.R."/>
            <person name="Yang B."/>
            <person name="Zhang G."/>
            <person name="Yang H."/>
            <person name="Wang J."/>
            <person name="Spillane C."/>
            <person name="Cook D.R."/>
            <person name="May G.D."/>
            <person name="Xu X."/>
            <person name="Jackson S.A."/>
        </authorList>
    </citation>
    <scope>NUCLEOTIDE SEQUENCE [LARGE SCALE GENOMIC DNA]</scope>
</reference>
<name>A0A151QYS2_CAJCA</name>
<gene>
    <name evidence="1" type="ORF">KK1_043595</name>
</gene>
<dbReference type="EMBL" id="KQ484393">
    <property type="protein sequence ID" value="KYP35365.1"/>
    <property type="molecule type" value="Genomic_DNA"/>
</dbReference>
<accession>A0A151QYS2</accession>
<evidence type="ECO:0000313" key="1">
    <source>
        <dbReference type="EMBL" id="KYP35365.1"/>
    </source>
</evidence>
<proteinExistence type="predicted"/>
<evidence type="ECO:0000313" key="2">
    <source>
        <dbReference type="Proteomes" id="UP000075243"/>
    </source>
</evidence>
<dbReference type="Gramene" id="C.cajan_42271.t">
    <property type="protein sequence ID" value="C.cajan_42271.t.cds1"/>
    <property type="gene ID" value="C.cajan_42271"/>
</dbReference>
<dbReference type="Pfam" id="PF14223">
    <property type="entry name" value="Retrotran_gag_2"/>
    <property type="match status" value="1"/>
</dbReference>
<keyword evidence="2" id="KW-1185">Reference proteome</keyword>
<protein>
    <submittedName>
        <fullName evidence="1">Retrovirus-related Pol polyprotein from transposon TNT 1-94</fullName>
    </submittedName>
</protein>
<dbReference type="AlphaFoldDB" id="A0A151QYS2"/>
<organism evidence="1 2">
    <name type="scientific">Cajanus cajan</name>
    <name type="common">Pigeon pea</name>
    <name type="synonym">Cajanus indicus</name>
    <dbReference type="NCBI Taxonomy" id="3821"/>
    <lineage>
        <taxon>Eukaryota</taxon>
        <taxon>Viridiplantae</taxon>
        <taxon>Streptophyta</taxon>
        <taxon>Embryophyta</taxon>
        <taxon>Tracheophyta</taxon>
        <taxon>Spermatophyta</taxon>
        <taxon>Magnoliopsida</taxon>
        <taxon>eudicotyledons</taxon>
        <taxon>Gunneridae</taxon>
        <taxon>Pentapetalae</taxon>
        <taxon>rosids</taxon>
        <taxon>fabids</taxon>
        <taxon>Fabales</taxon>
        <taxon>Fabaceae</taxon>
        <taxon>Papilionoideae</taxon>
        <taxon>50 kb inversion clade</taxon>
        <taxon>NPAAA clade</taxon>
        <taxon>indigoferoid/millettioid clade</taxon>
        <taxon>Phaseoleae</taxon>
        <taxon>Cajanus</taxon>
    </lineage>
</organism>
<dbReference type="Proteomes" id="UP000075243">
    <property type="component" value="Unassembled WGS sequence"/>
</dbReference>